<evidence type="ECO:0000313" key="1">
    <source>
        <dbReference type="EMBL" id="TNN38743.1"/>
    </source>
</evidence>
<keyword evidence="2" id="KW-1185">Reference proteome</keyword>
<dbReference type="Proteomes" id="UP000314294">
    <property type="component" value="Unassembled WGS sequence"/>
</dbReference>
<evidence type="ECO:0000313" key="2">
    <source>
        <dbReference type="Proteomes" id="UP000314294"/>
    </source>
</evidence>
<accession>A0A4Z2FD83</accession>
<protein>
    <submittedName>
        <fullName evidence="1">Uncharacterized protein</fullName>
    </submittedName>
</protein>
<dbReference type="EMBL" id="SRLO01001343">
    <property type="protein sequence ID" value="TNN38743.1"/>
    <property type="molecule type" value="Genomic_DNA"/>
</dbReference>
<comment type="caution">
    <text evidence="1">The sequence shown here is derived from an EMBL/GenBank/DDBJ whole genome shotgun (WGS) entry which is preliminary data.</text>
</comment>
<gene>
    <name evidence="1" type="ORF">EYF80_051099</name>
</gene>
<organism evidence="1 2">
    <name type="scientific">Liparis tanakae</name>
    <name type="common">Tanaka's snailfish</name>
    <dbReference type="NCBI Taxonomy" id="230148"/>
    <lineage>
        <taxon>Eukaryota</taxon>
        <taxon>Metazoa</taxon>
        <taxon>Chordata</taxon>
        <taxon>Craniata</taxon>
        <taxon>Vertebrata</taxon>
        <taxon>Euteleostomi</taxon>
        <taxon>Actinopterygii</taxon>
        <taxon>Neopterygii</taxon>
        <taxon>Teleostei</taxon>
        <taxon>Neoteleostei</taxon>
        <taxon>Acanthomorphata</taxon>
        <taxon>Eupercaria</taxon>
        <taxon>Perciformes</taxon>
        <taxon>Cottioidei</taxon>
        <taxon>Cottales</taxon>
        <taxon>Liparidae</taxon>
        <taxon>Liparis</taxon>
    </lineage>
</organism>
<proteinExistence type="predicted"/>
<reference evidence="1 2" key="1">
    <citation type="submission" date="2019-03" db="EMBL/GenBank/DDBJ databases">
        <title>First draft genome of Liparis tanakae, snailfish: a comprehensive survey of snailfish specific genes.</title>
        <authorList>
            <person name="Kim W."/>
            <person name="Song I."/>
            <person name="Jeong J.-H."/>
            <person name="Kim D."/>
            <person name="Kim S."/>
            <person name="Ryu S."/>
            <person name="Song J.Y."/>
            <person name="Lee S.K."/>
        </authorList>
    </citation>
    <scope>NUCLEOTIDE SEQUENCE [LARGE SCALE GENOMIC DNA]</scope>
    <source>
        <tissue evidence="1">Muscle</tissue>
    </source>
</reference>
<dbReference type="AlphaFoldDB" id="A0A4Z2FD83"/>
<sequence length="82" mass="9188">MLDLFIPACSPNEALGQDTMSTTAQFIELMSVVHTNPGLSPKRPLIVSGVMPCKRCMYPKRILSEMKVKMCFPFCQRAHSLN</sequence>
<name>A0A4Z2FD83_9TELE</name>